<dbReference type="EnsemblMetazoa" id="PPA37372.1">
    <property type="protein sequence ID" value="PPA37372.1"/>
    <property type="gene ID" value="WBGene00275741"/>
</dbReference>
<feature type="compositionally biased region" description="Low complexity" evidence="1">
    <location>
        <begin position="52"/>
        <end position="62"/>
    </location>
</feature>
<reference evidence="2" key="2">
    <citation type="submission" date="2022-06" db="UniProtKB">
        <authorList>
            <consortium name="EnsemblMetazoa"/>
        </authorList>
    </citation>
    <scope>IDENTIFICATION</scope>
    <source>
        <strain evidence="2">PS312</strain>
    </source>
</reference>
<dbReference type="Proteomes" id="UP000005239">
    <property type="component" value="Unassembled WGS sequence"/>
</dbReference>
<evidence type="ECO:0000256" key="1">
    <source>
        <dbReference type="SAM" id="MobiDB-lite"/>
    </source>
</evidence>
<accession>A0A454XVN6</accession>
<evidence type="ECO:0000313" key="2">
    <source>
        <dbReference type="EnsemblMetazoa" id="PPA37372.1"/>
    </source>
</evidence>
<name>A0A454XVN6_PRIPA</name>
<dbReference type="AlphaFoldDB" id="A0A454XVN6"/>
<feature type="region of interest" description="Disordered" evidence="1">
    <location>
        <begin position="42"/>
        <end position="62"/>
    </location>
</feature>
<gene>
    <name evidence="2" type="primary">WBGene00275741</name>
</gene>
<proteinExistence type="predicted"/>
<evidence type="ECO:0000313" key="3">
    <source>
        <dbReference type="Proteomes" id="UP000005239"/>
    </source>
</evidence>
<protein>
    <submittedName>
        <fullName evidence="2">Uncharacterized protein</fullName>
    </submittedName>
</protein>
<organism evidence="2 3">
    <name type="scientific">Pristionchus pacificus</name>
    <name type="common">Parasitic nematode worm</name>
    <dbReference type="NCBI Taxonomy" id="54126"/>
    <lineage>
        <taxon>Eukaryota</taxon>
        <taxon>Metazoa</taxon>
        <taxon>Ecdysozoa</taxon>
        <taxon>Nematoda</taxon>
        <taxon>Chromadorea</taxon>
        <taxon>Rhabditida</taxon>
        <taxon>Rhabditina</taxon>
        <taxon>Diplogasteromorpha</taxon>
        <taxon>Diplogasteroidea</taxon>
        <taxon>Neodiplogasteridae</taxon>
        <taxon>Pristionchus</taxon>
    </lineage>
</organism>
<sequence>MGNSPTTTTVDTVAPAVQSPVDTALDTLTRCLVLAINLESTAKTAKTDKPSSDSAKSTTAST</sequence>
<reference evidence="3" key="1">
    <citation type="journal article" date="2008" name="Nat. Genet.">
        <title>The Pristionchus pacificus genome provides a unique perspective on nematode lifestyle and parasitism.</title>
        <authorList>
            <person name="Dieterich C."/>
            <person name="Clifton S.W."/>
            <person name="Schuster L.N."/>
            <person name="Chinwalla A."/>
            <person name="Delehaunty K."/>
            <person name="Dinkelacker I."/>
            <person name="Fulton L."/>
            <person name="Fulton R."/>
            <person name="Godfrey J."/>
            <person name="Minx P."/>
            <person name="Mitreva M."/>
            <person name="Roeseler W."/>
            <person name="Tian H."/>
            <person name="Witte H."/>
            <person name="Yang S.P."/>
            <person name="Wilson R.K."/>
            <person name="Sommer R.J."/>
        </authorList>
    </citation>
    <scope>NUCLEOTIDE SEQUENCE [LARGE SCALE GENOMIC DNA]</scope>
    <source>
        <strain evidence="3">PS312</strain>
    </source>
</reference>
<accession>A0A8R1USZ8</accession>
<keyword evidence="3" id="KW-1185">Reference proteome</keyword>